<evidence type="ECO:0000313" key="5">
    <source>
        <dbReference type="Proteomes" id="UP001168877"/>
    </source>
</evidence>
<evidence type="ECO:0008006" key="6">
    <source>
        <dbReference type="Google" id="ProtNLM"/>
    </source>
</evidence>
<feature type="domain" description="Retroviral polymerase SH3-like" evidence="3">
    <location>
        <begin position="176"/>
        <end position="209"/>
    </location>
</feature>
<sequence length="360" mass="41347">MTDHINTMNTLFSQLTELGYKIEEIERAELLLQSLLDSYDQLIINLTNNILVEYLVFNDVAIAVLEEESRRKNKEDKSKSSQHTEALTMTRGRSTERGPNGSHNHGRSKSRSRKNVKCYGRGKKGHVKNKCWHNKKKSRDNRAPESSSSQGCVASTSDDGEVLYNEGNTAAEGKKRVKGYRLWDPTTHKFVINRDVIFVEDQLQKEEDNVTSKENSETTDVQVENNPEQKDSVSSETELEHETQVPDEFEALEVRRSIRERRPPIWHSEYVTESNVAHCLLTEDGEPLTFHEARNSSDASLWMTAMQEEIKALHNNKTWELVPLPHGRKAIENGWVYKIKQDGNDQVEWYCARLVVKGYA</sequence>
<evidence type="ECO:0000256" key="1">
    <source>
        <dbReference type="SAM" id="MobiDB-lite"/>
    </source>
</evidence>
<feature type="domain" description="Reverse transcriptase Ty1/copia-type" evidence="2">
    <location>
        <begin position="316"/>
        <end position="359"/>
    </location>
</feature>
<gene>
    <name evidence="4" type="ORF">LWI29_027495</name>
</gene>
<feature type="compositionally biased region" description="Basic residues" evidence="1">
    <location>
        <begin position="104"/>
        <end position="139"/>
    </location>
</feature>
<accession>A0AA39VI75</accession>
<protein>
    <recommendedName>
        <fullName evidence="6">Gag-pol polyprotein</fullName>
    </recommendedName>
</protein>
<feature type="region of interest" description="Disordered" evidence="1">
    <location>
        <begin position="205"/>
        <end position="245"/>
    </location>
</feature>
<feature type="compositionally biased region" description="Basic and acidic residues" evidence="1">
    <location>
        <begin position="69"/>
        <end position="79"/>
    </location>
</feature>
<reference evidence="4" key="1">
    <citation type="journal article" date="2022" name="Plant J.">
        <title>Strategies of tolerance reflected in two North American maple genomes.</title>
        <authorList>
            <person name="McEvoy S.L."/>
            <person name="Sezen U.U."/>
            <person name="Trouern-Trend A."/>
            <person name="McMahon S.M."/>
            <person name="Schaberg P.G."/>
            <person name="Yang J."/>
            <person name="Wegrzyn J.L."/>
            <person name="Swenson N.G."/>
        </authorList>
    </citation>
    <scope>NUCLEOTIDE SEQUENCE</scope>
    <source>
        <strain evidence="4">NS2018</strain>
    </source>
</reference>
<feature type="compositionally biased region" description="Basic and acidic residues" evidence="1">
    <location>
        <begin position="227"/>
        <end position="244"/>
    </location>
</feature>
<feature type="compositionally biased region" description="Basic and acidic residues" evidence="1">
    <location>
        <begin position="205"/>
        <end position="216"/>
    </location>
</feature>
<keyword evidence="5" id="KW-1185">Reference proteome</keyword>
<organism evidence="4 5">
    <name type="scientific">Acer saccharum</name>
    <name type="common">Sugar maple</name>
    <dbReference type="NCBI Taxonomy" id="4024"/>
    <lineage>
        <taxon>Eukaryota</taxon>
        <taxon>Viridiplantae</taxon>
        <taxon>Streptophyta</taxon>
        <taxon>Embryophyta</taxon>
        <taxon>Tracheophyta</taxon>
        <taxon>Spermatophyta</taxon>
        <taxon>Magnoliopsida</taxon>
        <taxon>eudicotyledons</taxon>
        <taxon>Gunneridae</taxon>
        <taxon>Pentapetalae</taxon>
        <taxon>rosids</taxon>
        <taxon>malvids</taxon>
        <taxon>Sapindales</taxon>
        <taxon>Sapindaceae</taxon>
        <taxon>Hippocastanoideae</taxon>
        <taxon>Acereae</taxon>
        <taxon>Acer</taxon>
    </lineage>
</organism>
<dbReference type="Pfam" id="PF07727">
    <property type="entry name" value="RVT_2"/>
    <property type="match status" value="1"/>
</dbReference>
<dbReference type="Pfam" id="PF25597">
    <property type="entry name" value="SH3_retrovirus"/>
    <property type="match status" value="1"/>
</dbReference>
<reference evidence="4" key="2">
    <citation type="submission" date="2023-06" db="EMBL/GenBank/DDBJ databases">
        <authorList>
            <person name="Swenson N.G."/>
            <person name="Wegrzyn J.L."/>
            <person name="Mcevoy S.L."/>
        </authorList>
    </citation>
    <scope>NUCLEOTIDE SEQUENCE</scope>
    <source>
        <strain evidence="4">NS2018</strain>
        <tissue evidence="4">Leaf</tissue>
    </source>
</reference>
<dbReference type="Proteomes" id="UP001168877">
    <property type="component" value="Unassembled WGS sequence"/>
</dbReference>
<proteinExistence type="predicted"/>
<feature type="compositionally biased region" description="Polar residues" evidence="1">
    <location>
        <begin position="144"/>
        <end position="157"/>
    </location>
</feature>
<evidence type="ECO:0000259" key="3">
    <source>
        <dbReference type="Pfam" id="PF25597"/>
    </source>
</evidence>
<dbReference type="EMBL" id="JAUESC010000385">
    <property type="protein sequence ID" value="KAK0579523.1"/>
    <property type="molecule type" value="Genomic_DNA"/>
</dbReference>
<evidence type="ECO:0000313" key="4">
    <source>
        <dbReference type="EMBL" id="KAK0579523.1"/>
    </source>
</evidence>
<name>A0AA39VI75_ACESA</name>
<feature type="region of interest" description="Disordered" evidence="1">
    <location>
        <begin position="69"/>
        <end position="167"/>
    </location>
</feature>
<dbReference type="AlphaFoldDB" id="A0AA39VI75"/>
<dbReference type="InterPro" id="IPR013103">
    <property type="entry name" value="RVT_2"/>
</dbReference>
<comment type="caution">
    <text evidence="4">The sequence shown here is derived from an EMBL/GenBank/DDBJ whole genome shotgun (WGS) entry which is preliminary data.</text>
</comment>
<evidence type="ECO:0000259" key="2">
    <source>
        <dbReference type="Pfam" id="PF07727"/>
    </source>
</evidence>
<dbReference type="InterPro" id="IPR057670">
    <property type="entry name" value="SH3_retrovirus"/>
</dbReference>
<dbReference type="Pfam" id="PF14223">
    <property type="entry name" value="Retrotran_gag_2"/>
    <property type="match status" value="1"/>
</dbReference>